<gene>
    <name evidence="1" type="ORF">SDC9_87500</name>
</gene>
<dbReference type="AlphaFoldDB" id="A0A644ZIZ9"/>
<dbReference type="InterPro" id="IPR019734">
    <property type="entry name" value="TPR_rpt"/>
</dbReference>
<dbReference type="SMART" id="SM00028">
    <property type="entry name" value="TPR"/>
    <property type="match status" value="2"/>
</dbReference>
<reference evidence="1" key="1">
    <citation type="submission" date="2019-08" db="EMBL/GenBank/DDBJ databases">
        <authorList>
            <person name="Kucharzyk K."/>
            <person name="Murdoch R.W."/>
            <person name="Higgins S."/>
            <person name="Loffler F."/>
        </authorList>
    </citation>
    <scope>NUCLEOTIDE SEQUENCE</scope>
</reference>
<name>A0A644ZIZ9_9ZZZZ</name>
<sequence>MPVTVNGTFPEKWFNKNATVKITPVLKYAGTKESYGSAQAYQGENVSGNAIEIPYNRGGNFNMSFTFPYQPDMLTSELFMRFDAKIKNKSVKLPEVKVADGIVATSALASAQTTAPSVADDGFQRIIKQTQDANIHFVIQQANIRSSETNTQDMRSWQQRVQDAFNDPRQNVDIEISAYASPDGGLTLNERLAAQREKNTTQYLEGELKRRKIDTDVNARYTAQDWEGFRQLLEASDLQDKELVLRVLSMYPDPETREREIKNISFVYSDLASTILPQLRRSRITANIEIIGKSDEEIMEFWRANPKKLSVEELLYASTLTDNDADKEKIYQYVTVNFPQDYRGWNNMATAYYQRGEYNNAKQALDRAALVSPNAAEVNVNKALFAMMDGNTQSAKELLGRSSGANNLEAAMGLLYLMEGDYNQAVDAFGDTKSNNAALAQILTKNYNAADITLKAIKNPDALTYYLMAVVGSRTNNFNDVMTNLRSAITMDKTMATRALNDLEFAKYRTNQDFMTLLR</sequence>
<evidence type="ECO:0008006" key="2">
    <source>
        <dbReference type="Google" id="ProtNLM"/>
    </source>
</evidence>
<dbReference type="EMBL" id="VSSQ01009149">
    <property type="protein sequence ID" value="MPM40852.1"/>
    <property type="molecule type" value="Genomic_DNA"/>
</dbReference>
<organism evidence="1">
    <name type="scientific">bioreactor metagenome</name>
    <dbReference type="NCBI Taxonomy" id="1076179"/>
    <lineage>
        <taxon>unclassified sequences</taxon>
        <taxon>metagenomes</taxon>
        <taxon>ecological metagenomes</taxon>
    </lineage>
</organism>
<protein>
    <recommendedName>
        <fullName evidence="2">Tetratricopeptide repeat protein</fullName>
    </recommendedName>
</protein>
<dbReference type="Gene3D" id="1.25.40.10">
    <property type="entry name" value="Tetratricopeptide repeat domain"/>
    <property type="match status" value="1"/>
</dbReference>
<dbReference type="InterPro" id="IPR011990">
    <property type="entry name" value="TPR-like_helical_dom_sf"/>
</dbReference>
<dbReference type="SUPFAM" id="SSF48452">
    <property type="entry name" value="TPR-like"/>
    <property type="match status" value="1"/>
</dbReference>
<accession>A0A644ZIZ9</accession>
<evidence type="ECO:0000313" key="1">
    <source>
        <dbReference type="EMBL" id="MPM40852.1"/>
    </source>
</evidence>
<proteinExistence type="predicted"/>
<dbReference type="PROSITE" id="PS50005">
    <property type="entry name" value="TPR"/>
    <property type="match status" value="1"/>
</dbReference>
<comment type="caution">
    <text evidence="1">The sequence shown here is derived from an EMBL/GenBank/DDBJ whole genome shotgun (WGS) entry which is preliminary data.</text>
</comment>